<sequence>MLPSTTLPTSFPHTNANFHLPLPDNARCFQGRQTPPFTPGTTPTPTALPQPVIPPPTSLSSNRPPRRMRKLPNRTKSAPSTSTPTSNTSLRTSASTPLPPLPPPVRRTAQKKQEILQQVRERLMLLKAEYERAKVEYWECGLEHACMVQMGKELRKNMKVGT</sequence>
<evidence type="ECO:0000256" key="1">
    <source>
        <dbReference type="SAM" id="Coils"/>
    </source>
</evidence>
<feature type="compositionally biased region" description="Pro residues" evidence="2">
    <location>
        <begin position="46"/>
        <end position="57"/>
    </location>
</feature>
<comment type="caution">
    <text evidence="3">The sequence shown here is derived from an EMBL/GenBank/DDBJ whole genome shotgun (WGS) entry which is preliminary data.</text>
</comment>
<reference evidence="3" key="1">
    <citation type="submission" date="2020-11" db="EMBL/GenBank/DDBJ databases">
        <authorList>
            <consortium name="DOE Joint Genome Institute"/>
            <person name="Ahrendt S."/>
            <person name="Riley R."/>
            <person name="Andreopoulos W."/>
            <person name="Labutti K."/>
            <person name="Pangilinan J."/>
            <person name="Ruiz-Duenas F.J."/>
            <person name="Barrasa J.M."/>
            <person name="Sanchez-Garcia M."/>
            <person name="Camarero S."/>
            <person name="Miyauchi S."/>
            <person name="Serrano A."/>
            <person name="Linde D."/>
            <person name="Babiker R."/>
            <person name="Drula E."/>
            <person name="Ayuso-Fernandez I."/>
            <person name="Pacheco R."/>
            <person name="Padilla G."/>
            <person name="Ferreira P."/>
            <person name="Barriuso J."/>
            <person name="Kellner H."/>
            <person name="Castanera R."/>
            <person name="Alfaro M."/>
            <person name="Ramirez L."/>
            <person name="Pisabarro A.G."/>
            <person name="Kuo A."/>
            <person name="Tritt A."/>
            <person name="Lipzen A."/>
            <person name="He G."/>
            <person name="Yan M."/>
            <person name="Ng V."/>
            <person name="Cullen D."/>
            <person name="Martin F."/>
            <person name="Rosso M.-N."/>
            <person name="Henrissat B."/>
            <person name="Hibbett D."/>
            <person name="Martinez A.T."/>
            <person name="Grigoriev I.V."/>
        </authorList>
    </citation>
    <scope>NUCLEOTIDE SEQUENCE</scope>
    <source>
        <strain evidence="3">ATCC 90797</strain>
    </source>
</reference>
<feature type="coiled-coil region" evidence="1">
    <location>
        <begin position="109"/>
        <end position="136"/>
    </location>
</feature>
<organism evidence="3 4">
    <name type="scientific">Pleurotus eryngii</name>
    <name type="common">Boletus of the steppes</name>
    <dbReference type="NCBI Taxonomy" id="5323"/>
    <lineage>
        <taxon>Eukaryota</taxon>
        <taxon>Fungi</taxon>
        <taxon>Dikarya</taxon>
        <taxon>Basidiomycota</taxon>
        <taxon>Agaricomycotina</taxon>
        <taxon>Agaricomycetes</taxon>
        <taxon>Agaricomycetidae</taxon>
        <taxon>Agaricales</taxon>
        <taxon>Pleurotineae</taxon>
        <taxon>Pleurotaceae</taxon>
        <taxon>Pleurotus</taxon>
    </lineage>
</organism>
<evidence type="ECO:0000313" key="4">
    <source>
        <dbReference type="Proteomes" id="UP000807025"/>
    </source>
</evidence>
<feature type="compositionally biased region" description="Polar residues" evidence="2">
    <location>
        <begin position="1"/>
        <end position="17"/>
    </location>
</feature>
<keyword evidence="1" id="KW-0175">Coiled coil</keyword>
<keyword evidence="4" id="KW-1185">Reference proteome</keyword>
<proteinExistence type="predicted"/>
<feature type="region of interest" description="Disordered" evidence="2">
    <location>
        <begin position="1"/>
        <end position="108"/>
    </location>
</feature>
<protein>
    <submittedName>
        <fullName evidence="3">Uncharacterized protein</fullName>
    </submittedName>
</protein>
<name>A0A9P6DGY3_PLEER</name>
<evidence type="ECO:0000313" key="3">
    <source>
        <dbReference type="EMBL" id="KAF9496628.1"/>
    </source>
</evidence>
<feature type="compositionally biased region" description="Basic residues" evidence="2">
    <location>
        <begin position="64"/>
        <end position="73"/>
    </location>
</feature>
<feature type="compositionally biased region" description="Low complexity" evidence="2">
    <location>
        <begin position="75"/>
        <end position="96"/>
    </location>
</feature>
<evidence type="ECO:0000256" key="2">
    <source>
        <dbReference type="SAM" id="MobiDB-lite"/>
    </source>
</evidence>
<dbReference type="EMBL" id="MU154550">
    <property type="protein sequence ID" value="KAF9496628.1"/>
    <property type="molecule type" value="Genomic_DNA"/>
</dbReference>
<dbReference type="Proteomes" id="UP000807025">
    <property type="component" value="Unassembled WGS sequence"/>
</dbReference>
<accession>A0A9P6DGY3</accession>
<dbReference type="AlphaFoldDB" id="A0A9P6DGY3"/>
<gene>
    <name evidence="3" type="ORF">BDN71DRAFT_1445847</name>
</gene>